<proteinExistence type="inferred from homology"/>
<dbReference type="PANTHER" id="PTHR37423:SF2">
    <property type="entry name" value="MEMBRANE-BOUND LYTIC MUREIN TRANSGLYCOSYLASE C"/>
    <property type="match status" value="1"/>
</dbReference>
<name>A0A921IUW9_9ACTN</name>
<dbReference type="InterPro" id="IPR008258">
    <property type="entry name" value="Transglycosylase_SLT_dom_1"/>
</dbReference>
<dbReference type="Pfam" id="PF01464">
    <property type="entry name" value="SLT"/>
    <property type="match status" value="1"/>
</dbReference>
<reference evidence="4" key="2">
    <citation type="submission" date="2021-09" db="EMBL/GenBank/DDBJ databases">
        <authorList>
            <person name="Gilroy R."/>
        </authorList>
    </citation>
    <scope>NUCLEOTIDE SEQUENCE</scope>
    <source>
        <strain evidence="4">ChiHjej13B12-9602</strain>
    </source>
</reference>
<feature type="domain" description="Transglycosylase SLT" evidence="3">
    <location>
        <begin position="52"/>
        <end position="162"/>
    </location>
</feature>
<dbReference type="Gene3D" id="1.10.530.10">
    <property type="match status" value="1"/>
</dbReference>
<dbReference type="GO" id="GO:0008933">
    <property type="term" value="F:peptidoglycan lytic transglycosylase activity"/>
    <property type="evidence" value="ECO:0007669"/>
    <property type="project" value="InterPro"/>
</dbReference>
<dbReference type="EMBL" id="DYUZ01000034">
    <property type="protein sequence ID" value="HJG38031.1"/>
    <property type="molecule type" value="Genomic_DNA"/>
</dbReference>
<evidence type="ECO:0000313" key="4">
    <source>
        <dbReference type="EMBL" id="HJG38031.1"/>
    </source>
</evidence>
<keyword evidence="2" id="KW-0472">Membrane</keyword>
<dbReference type="GO" id="GO:0000270">
    <property type="term" value="P:peptidoglycan metabolic process"/>
    <property type="evidence" value="ECO:0007669"/>
    <property type="project" value="InterPro"/>
</dbReference>
<evidence type="ECO:0000259" key="3">
    <source>
        <dbReference type="Pfam" id="PF01464"/>
    </source>
</evidence>
<dbReference type="GO" id="GO:0016020">
    <property type="term" value="C:membrane"/>
    <property type="evidence" value="ECO:0007669"/>
    <property type="project" value="InterPro"/>
</dbReference>
<gene>
    <name evidence="4" type="ORF">K8V70_09305</name>
</gene>
<dbReference type="Proteomes" id="UP000753256">
    <property type="component" value="Unassembled WGS sequence"/>
</dbReference>
<dbReference type="RefSeq" id="WP_273191163.1">
    <property type="nucleotide sequence ID" value="NZ_DYUZ01000034.1"/>
</dbReference>
<evidence type="ECO:0000313" key="5">
    <source>
        <dbReference type="Proteomes" id="UP000753256"/>
    </source>
</evidence>
<reference evidence="4" key="1">
    <citation type="journal article" date="2021" name="PeerJ">
        <title>Extensive microbial diversity within the chicken gut microbiome revealed by metagenomics and culture.</title>
        <authorList>
            <person name="Gilroy R."/>
            <person name="Ravi A."/>
            <person name="Getino M."/>
            <person name="Pursley I."/>
            <person name="Horton D.L."/>
            <person name="Alikhan N.F."/>
            <person name="Baker D."/>
            <person name="Gharbi K."/>
            <person name="Hall N."/>
            <person name="Watson M."/>
            <person name="Adriaenssens E.M."/>
            <person name="Foster-Nyarko E."/>
            <person name="Jarju S."/>
            <person name="Secka A."/>
            <person name="Antonio M."/>
            <person name="Oren A."/>
            <person name="Chaudhuri R.R."/>
            <person name="La Ragione R."/>
            <person name="Hildebrand F."/>
            <person name="Pallen M.J."/>
        </authorList>
    </citation>
    <scope>NUCLEOTIDE SEQUENCE</scope>
    <source>
        <strain evidence="4">ChiHjej13B12-9602</strain>
    </source>
</reference>
<organism evidence="4 5">
    <name type="scientific">Enorma phocaeensis</name>
    <dbReference type="NCBI Taxonomy" id="1871019"/>
    <lineage>
        <taxon>Bacteria</taxon>
        <taxon>Bacillati</taxon>
        <taxon>Actinomycetota</taxon>
        <taxon>Coriobacteriia</taxon>
        <taxon>Coriobacteriales</taxon>
        <taxon>Coriobacteriaceae</taxon>
        <taxon>Enorma</taxon>
    </lineage>
</organism>
<keyword evidence="2" id="KW-1133">Transmembrane helix</keyword>
<keyword evidence="2" id="KW-0812">Transmembrane</keyword>
<protein>
    <submittedName>
        <fullName evidence="4">Lytic transglycosylase domain-containing protein</fullName>
    </submittedName>
</protein>
<dbReference type="PANTHER" id="PTHR37423">
    <property type="entry name" value="SOLUBLE LYTIC MUREIN TRANSGLYCOSYLASE-RELATED"/>
    <property type="match status" value="1"/>
</dbReference>
<dbReference type="CDD" id="cd16896">
    <property type="entry name" value="LT_Slt70-like"/>
    <property type="match status" value="1"/>
</dbReference>
<comment type="caution">
    <text evidence="4">The sequence shown here is derived from an EMBL/GenBank/DDBJ whole genome shotgun (WGS) entry which is preliminary data.</text>
</comment>
<dbReference type="PROSITE" id="PS00922">
    <property type="entry name" value="TRANSGLYCOSYLASE"/>
    <property type="match status" value="1"/>
</dbReference>
<dbReference type="InterPro" id="IPR000189">
    <property type="entry name" value="Transglyc_AS"/>
</dbReference>
<feature type="transmembrane region" description="Helical" evidence="2">
    <location>
        <begin position="12"/>
        <end position="34"/>
    </location>
</feature>
<evidence type="ECO:0000256" key="2">
    <source>
        <dbReference type="SAM" id="Phobius"/>
    </source>
</evidence>
<dbReference type="InterPro" id="IPR023346">
    <property type="entry name" value="Lysozyme-like_dom_sf"/>
</dbReference>
<evidence type="ECO:0000256" key="1">
    <source>
        <dbReference type="ARBA" id="ARBA00007734"/>
    </source>
</evidence>
<comment type="similarity">
    <text evidence="1">Belongs to the transglycosylase Slt family.</text>
</comment>
<dbReference type="SUPFAM" id="SSF53955">
    <property type="entry name" value="Lysozyme-like"/>
    <property type="match status" value="1"/>
</dbReference>
<accession>A0A921IUW9</accession>
<dbReference type="AlphaFoldDB" id="A0A921IUW9"/>
<sequence length="210" mass="23296">MVKTALSSRPHLCAWYRVAPLMLTAFFGVCAWVYSFAPAPLLSWMYPLDYEDYISAASSRYDVDPFLVAAVIEAESNWDASAESGRGAQGLMQVMPTTAHDMVELGFVDGETFSPDSLFDPRTNIEYGCAYLSYLLDYFDGSLERAIAAYNGGMGNVDEWSDDGTALHNAITFPETQAYLIRVTNAHMRYRELYGEHFVPVGSSSDEPVS</sequence>